<dbReference type="GO" id="GO:0008374">
    <property type="term" value="F:O-acyltransferase activity"/>
    <property type="evidence" value="ECO:0007669"/>
    <property type="project" value="InterPro"/>
</dbReference>
<evidence type="ECO:0000256" key="3">
    <source>
        <dbReference type="ARBA" id="ARBA00022516"/>
    </source>
</evidence>
<dbReference type="GeneID" id="14922817"/>
<gene>
    <name evidence="12" type="ORF">ACA1_045990</name>
</gene>
<dbReference type="InterPro" id="IPR007130">
    <property type="entry name" value="DAGAT"/>
</dbReference>
<evidence type="ECO:0000256" key="10">
    <source>
        <dbReference type="ARBA" id="ARBA00023315"/>
    </source>
</evidence>
<proteinExistence type="inferred from homology"/>
<dbReference type="PANTHER" id="PTHR12317:SF34">
    <property type="entry name" value="ACYLTRANSFERASE"/>
    <property type="match status" value="1"/>
</dbReference>
<evidence type="ECO:0000256" key="5">
    <source>
        <dbReference type="ARBA" id="ARBA00022692"/>
    </source>
</evidence>
<dbReference type="OMA" id="FAVMHYF"/>
<keyword evidence="6 11" id="KW-0256">Endoplasmic reticulum</keyword>
<organism evidence="12 13">
    <name type="scientific">Acanthamoeba castellanii (strain ATCC 30010 / Neff)</name>
    <dbReference type="NCBI Taxonomy" id="1257118"/>
    <lineage>
        <taxon>Eukaryota</taxon>
        <taxon>Amoebozoa</taxon>
        <taxon>Discosea</taxon>
        <taxon>Longamoebia</taxon>
        <taxon>Centramoebida</taxon>
        <taxon>Acanthamoebidae</taxon>
        <taxon>Acanthamoeba</taxon>
    </lineage>
</organism>
<dbReference type="VEuPathDB" id="AmoebaDB:ACA1_045990"/>
<feature type="transmembrane region" description="Helical" evidence="11">
    <location>
        <begin position="73"/>
        <end position="90"/>
    </location>
</feature>
<dbReference type="STRING" id="1257118.L8HBX2"/>
<dbReference type="OrthoDB" id="264532at2759"/>
<keyword evidence="8" id="KW-0443">Lipid metabolism</keyword>
<sequence length="352" mass="40156">MVWMMREGDGVVMPKLKRVKRGLRDHLSGGTAAMREALWTAAVYVSLSVWHYLFFHQFLLFALLFAAFELAPTYAHVLAFLTVGYLYFYFDGSERTGKRRWEWFLTSWITDALTDYFPMKLIRTKELPPGQYIFGVHPHGVMPFSAFPIGKTSQWPKLFPGIRVQSLTASCLFKMPITRELALWAGGIDASRANAERALENKFSLLILPGGSLEILEAHPHLSEQVLVLERRKGFIELALKYGIPLVPVYSFGATELYDQLNLAKSWREWMIHRLRFAPTIAWGTSPWKLLPAKCPVYVVVGEPVTVDHEPMAQPTKEAIDALHARYKQALLALFEKHKHAYGYGNSRLVIT</sequence>
<keyword evidence="9 11" id="KW-0472">Membrane</keyword>
<evidence type="ECO:0000256" key="7">
    <source>
        <dbReference type="ARBA" id="ARBA00022989"/>
    </source>
</evidence>
<evidence type="ECO:0000256" key="2">
    <source>
        <dbReference type="ARBA" id="ARBA00005420"/>
    </source>
</evidence>
<comment type="similarity">
    <text evidence="2 11">Belongs to the diacylglycerol acyltransferase family.</text>
</comment>
<dbReference type="CDD" id="cd07987">
    <property type="entry name" value="LPLAT_MGAT-like"/>
    <property type="match status" value="1"/>
</dbReference>
<dbReference type="EC" id="2.3.1.-" evidence="11"/>
<keyword evidence="7 11" id="KW-1133">Transmembrane helix</keyword>
<dbReference type="AlphaFoldDB" id="L8HBX2"/>
<protein>
    <recommendedName>
        <fullName evidence="11">Acyltransferase</fullName>
        <ecNumber evidence="11">2.3.1.-</ecNumber>
    </recommendedName>
</protein>
<keyword evidence="10 12" id="KW-0012">Acyltransferase</keyword>
<dbReference type="EMBL" id="KB007894">
    <property type="protein sequence ID" value="ELR21901.1"/>
    <property type="molecule type" value="Genomic_DNA"/>
</dbReference>
<evidence type="ECO:0000256" key="8">
    <source>
        <dbReference type="ARBA" id="ARBA00023098"/>
    </source>
</evidence>
<evidence type="ECO:0000256" key="6">
    <source>
        <dbReference type="ARBA" id="ARBA00022824"/>
    </source>
</evidence>
<evidence type="ECO:0000313" key="13">
    <source>
        <dbReference type="Proteomes" id="UP000011083"/>
    </source>
</evidence>
<name>L8HBX2_ACACF</name>
<evidence type="ECO:0000256" key="11">
    <source>
        <dbReference type="RuleBase" id="RU367023"/>
    </source>
</evidence>
<dbReference type="KEGG" id="acan:ACA1_045990"/>
<keyword evidence="3" id="KW-0444">Lipid biosynthesis</keyword>
<dbReference type="GO" id="GO:0006629">
    <property type="term" value="P:lipid metabolic process"/>
    <property type="evidence" value="ECO:0007669"/>
    <property type="project" value="UniProtKB-KW"/>
</dbReference>
<evidence type="ECO:0000256" key="4">
    <source>
        <dbReference type="ARBA" id="ARBA00022679"/>
    </source>
</evidence>
<reference evidence="12 13" key="1">
    <citation type="journal article" date="2013" name="Genome Biol.">
        <title>Genome of Acanthamoeba castellanii highlights extensive lateral gene transfer and early evolution of tyrosine kinase signaling.</title>
        <authorList>
            <person name="Clarke M."/>
            <person name="Lohan A.J."/>
            <person name="Liu B."/>
            <person name="Lagkouvardos I."/>
            <person name="Roy S."/>
            <person name="Zafar N."/>
            <person name="Bertelli C."/>
            <person name="Schilde C."/>
            <person name="Kianianmomeni A."/>
            <person name="Burglin T.R."/>
            <person name="Frech C."/>
            <person name="Turcotte B."/>
            <person name="Kopec K.O."/>
            <person name="Synnott J.M."/>
            <person name="Choo C."/>
            <person name="Paponov I."/>
            <person name="Finkler A."/>
            <person name="Soon Heng Tan C."/>
            <person name="Hutchins A.P."/>
            <person name="Weinmeier T."/>
            <person name="Rattei T."/>
            <person name="Chu J.S."/>
            <person name="Gimenez G."/>
            <person name="Irimia M."/>
            <person name="Rigden D.J."/>
            <person name="Fitzpatrick D.A."/>
            <person name="Lorenzo-Morales J."/>
            <person name="Bateman A."/>
            <person name="Chiu C.H."/>
            <person name="Tang P."/>
            <person name="Hegemann P."/>
            <person name="Fromm H."/>
            <person name="Raoult D."/>
            <person name="Greub G."/>
            <person name="Miranda-Saavedra D."/>
            <person name="Chen N."/>
            <person name="Nash P."/>
            <person name="Ginger M.L."/>
            <person name="Horn M."/>
            <person name="Schaap P."/>
            <person name="Caler L."/>
            <person name="Loftus B."/>
        </authorList>
    </citation>
    <scope>NUCLEOTIDE SEQUENCE [LARGE SCALE GENOMIC DNA]</scope>
    <source>
        <strain evidence="12 13">Neff</strain>
    </source>
</reference>
<dbReference type="SUPFAM" id="SSF69593">
    <property type="entry name" value="Glycerol-3-phosphate (1)-acyltransferase"/>
    <property type="match status" value="1"/>
</dbReference>
<dbReference type="PANTHER" id="PTHR12317">
    <property type="entry name" value="DIACYLGLYCEROL O-ACYLTRANSFERASE"/>
    <property type="match status" value="1"/>
</dbReference>
<evidence type="ECO:0000256" key="1">
    <source>
        <dbReference type="ARBA" id="ARBA00004477"/>
    </source>
</evidence>
<evidence type="ECO:0000313" key="12">
    <source>
        <dbReference type="EMBL" id="ELR21901.1"/>
    </source>
</evidence>
<keyword evidence="13" id="KW-1185">Reference proteome</keyword>
<keyword evidence="5 11" id="KW-0812">Transmembrane</keyword>
<accession>L8HBX2</accession>
<dbReference type="Proteomes" id="UP000011083">
    <property type="component" value="Unassembled WGS sequence"/>
</dbReference>
<dbReference type="GO" id="GO:0005789">
    <property type="term" value="C:endoplasmic reticulum membrane"/>
    <property type="evidence" value="ECO:0007669"/>
    <property type="project" value="UniProtKB-SubCell"/>
</dbReference>
<feature type="transmembrane region" description="Helical" evidence="11">
    <location>
        <begin position="41"/>
        <end position="67"/>
    </location>
</feature>
<comment type="subcellular location">
    <subcellularLocation>
        <location evidence="1 11">Endoplasmic reticulum membrane</location>
        <topology evidence="1 11">Multi-pass membrane protein</topology>
    </subcellularLocation>
</comment>
<keyword evidence="4 11" id="KW-0808">Transferase</keyword>
<dbReference type="RefSeq" id="XP_004347733.1">
    <property type="nucleotide sequence ID" value="XM_004347683.1"/>
</dbReference>
<evidence type="ECO:0000256" key="9">
    <source>
        <dbReference type="ARBA" id="ARBA00023136"/>
    </source>
</evidence>
<dbReference type="Pfam" id="PF03982">
    <property type="entry name" value="DAGAT"/>
    <property type="match status" value="1"/>
</dbReference>